<dbReference type="EMBL" id="JAPCHZ010000001">
    <property type="protein sequence ID" value="MCW4451120.1"/>
    <property type="molecule type" value="Genomic_DNA"/>
</dbReference>
<evidence type="ECO:0000259" key="1">
    <source>
        <dbReference type="Pfam" id="PF05050"/>
    </source>
</evidence>
<dbReference type="Proteomes" id="UP001209107">
    <property type="component" value="Unassembled WGS sequence"/>
</dbReference>
<dbReference type="Pfam" id="PF05050">
    <property type="entry name" value="Methyltransf_21"/>
    <property type="match status" value="1"/>
</dbReference>
<dbReference type="InterPro" id="IPR006342">
    <property type="entry name" value="FkbM_mtfrase"/>
</dbReference>
<keyword evidence="2" id="KW-0808">Transferase</keyword>
<comment type="caution">
    <text evidence="2">The sequence shown here is derived from an EMBL/GenBank/DDBJ whole genome shotgun (WGS) entry which is preliminary data.</text>
</comment>
<organism evidence="2 3">
    <name type="scientific">Kaistella yananensis</name>
    <dbReference type="NCBI Taxonomy" id="2989820"/>
    <lineage>
        <taxon>Bacteria</taxon>
        <taxon>Pseudomonadati</taxon>
        <taxon>Bacteroidota</taxon>
        <taxon>Flavobacteriia</taxon>
        <taxon>Flavobacteriales</taxon>
        <taxon>Weeksellaceae</taxon>
        <taxon>Chryseobacterium group</taxon>
        <taxon>Kaistella</taxon>
    </lineage>
</organism>
<dbReference type="GO" id="GO:0008168">
    <property type="term" value="F:methyltransferase activity"/>
    <property type="evidence" value="ECO:0007669"/>
    <property type="project" value="UniProtKB-KW"/>
</dbReference>
<evidence type="ECO:0000313" key="2">
    <source>
        <dbReference type="EMBL" id="MCW4451120.1"/>
    </source>
</evidence>
<reference evidence="2 3" key="1">
    <citation type="submission" date="2022-10" db="EMBL/GenBank/DDBJ databases">
        <title>Kaistella sp. BT-6-1-3.</title>
        <authorList>
            <person name="Ai J."/>
            <person name="Deng Z."/>
        </authorList>
    </citation>
    <scope>NUCLEOTIDE SEQUENCE [LARGE SCALE GENOMIC DNA]</scope>
    <source>
        <strain evidence="2 3">BT6-1-3</strain>
    </source>
</reference>
<keyword evidence="3" id="KW-1185">Reference proteome</keyword>
<proteinExistence type="predicted"/>
<dbReference type="PANTHER" id="PTHR34203:SF15">
    <property type="entry name" value="SLL1173 PROTEIN"/>
    <property type="match status" value="1"/>
</dbReference>
<gene>
    <name evidence="2" type="ORF">OK344_02735</name>
</gene>
<dbReference type="NCBIfam" id="TIGR01444">
    <property type="entry name" value="fkbM_fam"/>
    <property type="match status" value="1"/>
</dbReference>
<dbReference type="GO" id="GO:0032259">
    <property type="term" value="P:methylation"/>
    <property type="evidence" value="ECO:0007669"/>
    <property type="project" value="UniProtKB-KW"/>
</dbReference>
<dbReference type="PANTHER" id="PTHR34203">
    <property type="entry name" value="METHYLTRANSFERASE, FKBM FAMILY PROTEIN"/>
    <property type="match status" value="1"/>
</dbReference>
<dbReference type="Gene3D" id="3.40.50.150">
    <property type="entry name" value="Vaccinia Virus protein VP39"/>
    <property type="match status" value="1"/>
</dbReference>
<accession>A0ABT3JK40</accession>
<sequence>MSLYHRITEKLQFFAPAFYKERYFKHLKNISKVNYSARNIEPELIWIKDFLPKNAVMIDIGANVGSFIYQLEQKLSPQNIYAFEPNKKLYMRLKRIFPQVHVYPLALSDRNETAEFKIPVIKGKIYTSRGTLKLDYRENEESKHFLQQVKVIKLDDWAGLENLKKIDFIKIDVEGNEMNTLRGAKKVIEDYRPTLMVEMEQRHHAEPLQQLIREIEHWGYGAFFLNRTTFELEKLTENIIAGLSGNSVGSKETYINNLIFIPKPLKNTHG</sequence>
<keyword evidence="2" id="KW-0489">Methyltransferase</keyword>
<dbReference type="RefSeq" id="WP_265143335.1">
    <property type="nucleotide sequence ID" value="NZ_JAPCHZ010000001.1"/>
</dbReference>
<evidence type="ECO:0000313" key="3">
    <source>
        <dbReference type="Proteomes" id="UP001209107"/>
    </source>
</evidence>
<feature type="domain" description="Methyltransferase FkbM" evidence="1">
    <location>
        <begin position="59"/>
        <end position="220"/>
    </location>
</feature>
<dbReference type="SUPFAM" id="SSF53335">
    <property type="entry name" value="S-adenosyl-L-methionine-dependent methyltransferases"/>
    <property type="match status" value="1"/>
</dbReference>
<protein>
    <submittedName>
        <fullName evidence="2">FkbM family methyltransferase</fullName>
    </submittedName>
</protein>
<name>A0ABT3JK40_9FLAO</name>
<dbReference type="InterPro" id="IPR052514">
    <property type="entry name" value="SAM-dependent_MTase"/>
</dbReference>
<dbReference type="InterPro" id="IPR029063">
    <property type="entry name" value="SAM-dependent_MTases_sf"/>
</dbReference>